<dbReference type="Pfam" id="PF14337">
    <property type="entry name" value="Abi_alpha"/>
    <property type="match status" value="1"/>
</dbReference>
<reference evidence="1 2" key="1">
    <citation type="journal article" date="1992" name="Lakartidningen">
        <title>[Penicillin V and not amoxicillin is the first choice preparation in acute otitis].</title>
        <authorList>
            <person name="Kamme C."/>
            <person name="Lundgren K."/>
            <person name="Prellner K."/>
        </authorList>
    </citation>
    <scope>NUCLEOTIDE SEQUENCE [LARGE SCALE GENOMIC DNA]</scope>
    <source>
        <strain evidence="1 2">PC5538III-lc</strain>
    </source>
</reference>
<sequence length="123" mass="14459">MYYNENILRSKNGIEIINNILTQVSNGAYNTIGALVITKLLQTLFDSDNFFKDIFIRLEKEIKQENIIKEEEIEFTKILPIMDGLMLNQDNKLMGEMFYNLLKSYMDKETKDFVHPAFPQILK</sequence>
<comment type="caution">
    <text evidence="1">The sequence shown here is derived from an EMBL/GenBank/DDBJ whole genome shotgun (WGS) entry which is preliminary data.</text>
</comment>
<name>A0A5C8DZ15_9SPIR</name>
<organism evidence="1 2">
    <name type="scientific">Brachyspira aalborgi</name>
    <dbReference type="NCBI Taxonomy" id="29522"/>
    <lineage>
        <taxon>Bacteria</taxon>
        <taxon>Pseudomonadati</taxon>
        <taxon>Spirochaetota</taxon>
        <taxon>Spirochaetia</taxon>
        <taxon>Brachyspirales</taxon>
        <taxon>Brachyspiraceae</taxon>
        <taxon>Brachyspira</taxon>
    </lineage>
</organism>
<proteinExistence type="predicted"/>
<gene>
    <name evidence="1" type="ORF">EPJ69_10080</name>
</gene>
<evidence type="ECO:0000313" key="2">
    <source>
        <dbReference type="Proteomes" id="UP000324707"/>
    </source>
</evidence>
<evidence type="ECO:0000313" key="1">
    <source>
        <dbReference type="EMBL" id="TXJ30406.1"/>
    </source>
</evidence>
<dbReference type="EMBL" id="SAXX01000023">
    <property type="protein sequence ID" value="TXJ30406.1"/>
    <property type="molecule type" value="Genomic_DNA"/>
</dbReference>
<dbReference type="Proteomes" id="UP000324707">
    <property type="component" value="Unassembled WGS sequence"/>
</dbReference>
<protein>
    <submittedName>
        <fullName evidence="1">DUF4393 domain-containing protein</fullName>
    </submittedName>
</protein>
<accession>A0A5C8DZ15</accession>
<dbReference type="AlphaFoldDB" id="A0A5C8DZ15"/>
<dbReference type="InterPro" id="IPR025506">
    <property type="entry name" value="Abi_alpha"/>
</dbReference>